<evidence type="ECO:0000313" key="5">
    <source>
        <dbReference type="Proteomes" id="UP000694420"/>
    </source>
</evidence>
<dbReference type="PANTHER" id="PTHR14614">
    <property type="entry name" value="HEPATOCELLULAR CARCINOMA-ASSOCIATED ANTIGEN"/>
    <property type="match status" value="1"/>
</dbReference>
<protein>
    <submittedName>
        <fullName evidence="4">Ts translation elongation factor, mitochondrial</fullName>
    </submittedName>
</protein>
<dbReference type="Proteomes" id="UP000694420">
    <property type="component" value="Unplaced"/>
</dbReference>
<keyword evidence="1" id="KW-0808">Transferase</keyword>
<dbReference type="GO" id="GO:0005829">
    <property type="term" value="C:cytosol"/>
    <property type="evidence" value="ECO:0007669"/>
    <property type="project" value="TreeGrafter"/>
</dbReference>
<dbReference type="Ensembl" id="ENSNPET00000015008.1">
    <property type="protein sequence ID" value="ENSNPEP00000014650.1"/>
    <property type="gene ID" value="ENSNPEG00000010934.1"/>
</dbReference>
<feature type="compositionally biased region" description="Low complexity" evidence="3">
    <location>
        <begin position="14"/>
        <end position="32"/>
    </location>
</feature>
<dbReference type="InterPro" id="IPR019410">
    <property type="entry name" value="Methyltransf_16"/>
</dbReference>
<dbReference type="CDD" id="cd02440">
    <property type="entry name" value="AdoMet_MTases"/>
    <property type="match status" value="1"/>
</dbReference>
<evidence type="ECO:0000256" key="2">
    <source>
        <dbReference type="ARBA" id="ARBA00022691"/>
    </source>
</evidence>
<dbReference type="AlphaFoldDB" id="A0A8C6ZEZ9"/>
<sequence length="306" mass="32734">MAAPTDAPGGHVGSGSESESESGSGSGSEPEAGSGGGALLAALPRCPALFADAFPERRRYRLCGRVVRIAQHHGARLGVAAPVWEAALALCAYFEEQQMDFQGKSVIELGAGTGIVGILAALLGGLIPSPSAVAPAGGDVTITDLPVALEQIRENVRRNVPAARAPRPRVRALSWGLDHDAFPRGAYDVVLGADIVYVPETFPRLVATLRHLAGPRTVALLSSKMRRELGAAFFFETLLPRHFRVELLRRHEEQDINIYRHFLQSEELLQLRAEPHGARLGDQVALAIGECPTEPAGRERKGRGSR</sequence>
<organism evidence="4 5">
    <name type="scientific">Nothoprocta perdicaria</name>
    <name type="common">Chilean tinamou</name>
    <name type="synonym">Crypturus perdicarius</name>
    <dbReference type="NCBI Taxonomy" id="30464"/>
    <lineage>
        <taxon>Eukaryota</taxon>
        <taxon>Metazoa</taxon>
        <taxon>Chordata</taxon>
        <taxon>Craniata</taxon>
        <taxon>Vertebrata</taxon>
        <taxon>Euteleostomi</taxon>
        <taxon>Archelosauria</taxon>
        <taxon>Archosauria</taxon>
        <taxon>Dinosauria</taxon>
        <taxon>Saurischia</taxon>
        <taxon>Theropoda</taxon>
        <taxon>Coelurosauria</taxon>
        <taxon>Aves</taxon>
        <taxon>Palaeognathae</taxon>
        <taxon>Tinamiformes</taxon>
        <taxon>Tinamidae</taxon>
        <taxon>Nothoprocta</taxon>
    </lineage>
</organism>
<dbReference type="GO" id="GO:0032259">
    <property type="term" value="P:methylation"/>
    <property type="evidence" value="ECO:0007669"/>
    <property type="project" value="UniProtKB-KW"/>
</dbReference>
<dbReference type="GO" id="GO:0008168">
    <property type="term" value="F:methyltransferase activity"/>
    <property type="evidence" value="ECO:0007669"/>
    <property type="project" value="UniProtKB-KW"/>
</dbReference>
<dbReference type="InterPro" id="IPR029063">
    <property type="entry name" value="SAM-dependent_MTases_sf"/>
</dbReference>
<dbReference type="Gene3D" id="3.40.50.150">
    <property type="entry name" value="Vaccinia Virus protein VP39"/>
    <property type="match status" value="1"/>
</dbReference>
<keyword evidence="2" id="KW-0949">S-adenosyl-L-methionine</keyword>
<proteinExistence type="predicted"/>
<evidence type="ECO:0000256" key="3">
    <source>
        <dbReference type="SAM" id="MobiDB-lite"/>
    </source>
</evidence>
<feature type="region of interest" description="Disordered" evidence="3">
    <location>
        <begin position="1"/>
        <end position="35"/>
    </location>
</feature>
<dbReference type="Pfam" id="PF10294">
    <property type="entry name" value="Methyltransf_16"/>
    <property type="match status" value="1"/>
</dbReference>
<evidence type="ECO:0000313" key="4">
    <source>
        <dbReference type="Ensembl" id="ENSNPEP00000014650.1"/>
    </source>
</evidence>
<reference evidence="4" key="2">
    <citation type="submission" date="2025-09" db="UniProtKB">
        <authorList>
            <consortium name="Ensembl"/>
        </authorList>
    </citation>
    <scope>IDENTIFICATION</scope>
</reference>
<dbReference type="PANTHER" id="PTHR14614:SF5">
    <property type="entry name" value="EEF1A LYSINE METHYLTRANSFERASE 3"/>
    <property type="match status" value="1"/>
</dbReference>
<keyword evidence="5" id="KW-1185">Reference proteome</keyword>
<gene>
    <name evidence="4" type="primary">TSFM</name>
</gene>
<reference evidence="4" key="1">
    <citation type="submission" date="2025-08" db="UniProtKB">
        <authorList>
            <consortium name="Ensembl"/>
        </authorList>
    </citation>
    <scope>IDENTIFICATION</scope>
</reference>
<name>A0A8C6ZEZ9_NOTPE</name>
<dbReference type="GO" id="GO:0032991">
    <property type="term" value="C:protein-containing complex"/>
    <property type="evidence" value="ECO:0007669"/>
    <property type="project" value="TreeGrafter"/>
</dbReference>
<keyword evidence="1" id="KW-0489">Methyltransferase</keyword>
<accession>A0A8C6ZEZ9</accession>
<dbReference type="SUPFAM" id="SSF53335">
    <property type="entry name" value="S-adenosyl-L-methionine-dependent methyltransferases"/>
    <property type="match status" value="1"/>
</dbReference>
<evidence type="ECO:0000256" key="1">
    <source>
        <dbReference type="ARBA" id="ARBA00022603"/>
    </source>
</evidence>